<name>A0A3D9FG05_9SPHN</name>
<reference evidence="1 2" key="1">
    <citation type="submission" date="2018-07" db="EMBL/GenBank/DDBJ databases">
        <title>Genomic Encyclopedia of Type Strains, Phase IV (KMG-IV): sequencing the most valuable type-strain genomes for metagenomic binning, comparative biology and taxonomic classification.</title>
        <authorList>
            <person name="Goeker M."/>
        </authorList>
    </citation>
    <scope>NUCLEOTIDE SEQUENCE [LARGE SCALE GENOMIC DNA]</scope>
    <source>
        <strain evidence="1 2">DSM 26725</strain>
    </source>
</reference>
<organism evidence="1 2">
    <name type="scientific">Parasphingopyxis lamellibrachiae</name>
    <dbReference type="NCBI Taxonomy" id="680125"/>
    <lineage>
        <taxon>Bacteria</taxon>
        <taxon>Pseudomonadati</taxon>
        <taxon>Pseudomonadota</taxon>
        <taxon>Alphaproteobacteria</taxon>
        <taxon>Sphingomonadales</taxon>
        <taxon>Sphingomonadaceae</taxon>
        <taxon>Parasphingopyxis</taxon>
    </lineage>
</organism>
<protein>
    <recommendedName>
        <fullName evidence="3">Methyltransferase family protein</fullName>
    </recommendedName>
</protein>
<dbReference type="SUPFAM" id="SSF53335">
    <property type="entry name" value="S-adenosyl-L-methionine-dependent methyltransferases"/>
    <property type="match status" value="1"/>
</dbReference>
<sequence>MAQSIASRVRRSFARNGVWGTIKLSLYNLAILAAGRAQEHRYVHDRSFDLQYGVDTGGVVELDEMENPAGPLENAGRYEAIDPAWFDDLILKTGIKNVEEFQLLDVGSGKGRVLMLGALAGFRNMIGVEIDEGLHSSAMSNMETFNKRVPHADFVLHNVDIRDFDIPLGPMLCFANNPVGQPLFQQFVTKIAESLSAHPRMFVFVYLHANHTEAFSRRNWAEIDSGHVDDSNKHPYSIYSWTS</sequence>
<accession>A0A3D9FG05</accession>
<evidence type="ECO:0008006" key="3">
    <source>
        <dbReference type="Google" id="ProtNLM"/>
    </source>
</evidence>
<proteinExistence type="predicted"/>
<comment type="caution">
    <text evidence="1">The sequence shown here is derived from an EMBL/GenBank/DDBJ whole genome shotgun (WGS) entry which is preliminary data.</text>
</comment>
<evidence type="ECO:0000313" key="2">
    <source>
        <dbReference type="Proteomes" id="UP000256310"/>
    </source>
</evidence>
<dbReference type="AlphaFoldDB" id="A0A3D9FG05"/>
<dbReference type="Gene3D" id="3.40.50.150">
    <property type="entry name" value="Vaccinia Virus protein VP39"/>
    <property type="match status" value="1"/>
</dbReference>
<dbReference type="CDD" id="cd02440">
    <property type="entry name" value="AdoMet_MTases"/>
    <property type="match status" value="1"/>
</dbReference>
<keyword evidence="2" id="KW-1185">Reference proteome</keyword>
<gene>
    <name evidence="1" type="ORF">DFR46_1720</name>
</gene>
<dbReference type="Proteomes" id="UP000256310">
    <property type="component" value="Unassembled WGS sequence"/>
</dbReference>
<dbReference type="EMBL" id="QRDP01000004">
    <property type="protein sequence ID" value="RED16693.1"/>
    <property type="molecule type" value="Genomic_DNA"/>
</dbReference>
<evidence type="ECO:0000313" key="1">
    <source>
        <dbReference type="EMBL" id="RED16693.1"/>
    </source>
</evidence>
<dbReference type="InterPro" id="IPR029063">
    <property type="entry name" value="SAM-dependent_MTases_sf"/>
</dbReference>